<protein>
    <submittedName>
        <fullName evidence="1">Uncharacterized protein</fullName>
    </submittedName>
</protein>
<comment type="caution">
    <text evidence="1">The sequence shown here is derived from an EMBL/GenBank/DDBJ whole genome shotgun (WGS) entry which is preliminary data.</text>
</comment>
<proteinExistence type="predicted"/>
<gene>
    <name evidence="1" type="ORF">EYH02_01500</name>
</gene>
<evidence type="ECO:0000313" key="1">
    <source>
        <dbReference type="EMBL" id="HIP56738.1"/>
    </source>
</evidence>
<sequence>MPIEGFIVEAPGMLWIVKGCYQPQHYVIALPRYSYVGSKIPYLDISLAIAADMGCITYDECLKRGVPAVARSYVSRVLDPRDRFVKRVLSDRAREFLELVSIEAGVDVDAIGVTGSFLAKTVISAIEPRDLDLIVYGRGVSDRLYHALRRLRLSGVTKPVSARYFKPGSISLDSWLRLSESRVFEGMYRDLHYSIRAVGCVDEEPCRSDIEVVERVELVVQVVEALSPYTMPYTYRVRVVDVLHDPREVVHKGMDLYMRSSRMRFSEIPTGLRLHVWTVLTLEDGRKVLDLDRPRTRVELVNTFARDVDLHGER</sequence>
<evidence type="ECO:0000313" key="2">
    <source>
        <dbReference type="Proteomes" id="UP000605805"/>
    </source>
</evidence>
<dbReference type="EMBL" id="DQTV01000034">
    <property type="protein sequence ID" value="HIP56738.1"/>
    <property type="molecule type" value="Genomic_DNA"/>
</dbReference>
<accession>A0A832Z2I2</accession>
<dbReference type="Proteomes" id="UP000605805">
    <property type="component" value="Unassembled WGS sequence"/>
</dbReference>
<name>A0A832Z2I2_9CREN</name>
<organism evidence="1 2">
    <name type="scientific">Ignisphaera aggregans</name>
    <dbReference type="NCBI Taxonomy" id="334771"/>
    <lineage>
        <taxon>Archaea</taxon>
        <taxon>Thermoproteota</taxon>
        <taxon>Thermoprotei</taxon>
        <taxon>Desulfurococcales</taxon>
        <taxon>Desulfurococcaceae</taxon>
        <taxon>Ignisphaera</taxon>
    </lineage>
</organism>
<dbReference type="AlphaFoldDB" id="A0A832Z2I2"/>
<reference evidence="1" key="1">
    <citation type="journal article" date="2020" name="ISME J.">
        <title>Gammaproteobacteria mediating utilization of methyl-, sulfur- and petroleum organic compounds in deep ocean hydrothermal plumes.</title>
        <authorList>
            <person name="Zhou Z."/>
            <person name="Liu Y."/>
            <person name="Pan J."/>
            <person name="Cron B.R."/>
            <person name="Toner B.M."/>
            <person name="Anantharaman K."/>
            <person name="Breier J.A."/>
            <person name="Dick G.J."/>
            <person name="Li M."/>
        </authorList>
    </citation>
    <scope>NUCLEOTIDE SEQUENCE</scope>
    <source>
        <strain evidence="1">SZUA-1435</strain>
    </source>
</reference>